<organism evidence="4 5">
    <name type="scientific">Lysinibacillus piscis</name>
    <dbReference type="NCBI Taxonomy" id="2518931"/>
    <lineage>
        <taxon>Bacteria</taxon>
        <taxon>Bacillati</taxon>
        <taxon>Bacillota</taxon>
        <taxon>Bacilli</taxon>
        <taxon>Bacillales</taxon>
        <taxon>Bacillaceae</taxon>
        <taxon>Lysinibacillus</taxon>
    </lineage>
</organism>
<keyword evidence="1 2" id="KW-0597">Phosphoprotein</keyword>
<dbReference type="InterPro" id="IPR001789">
    <property type="entry name" value="Sig_transdc_resp-reg_receiver"/>
</dbReference>
<dbReference type="EMBL" id="BRZA01000003">
    <property type="protein sequence ID" value="GLC89645.1"/>
    <property type="molecule type" value="Genomic_DNA"/>
</dbReference>
<dbReference type="RefSeq" id="WP_264989473.1">
    <property type="nucleotide sequence ID" value="NZ_BRZA01000003.1"/>
</dbReference>
<evidence type="ECO:0000313" key="5">
    <source>
        <dbReference type="Proteomes" id="UP001065593"/>
    </source>
</evidence>
<comment type="caution">
    <text evidence="4">The sequence shown here is derived from an EMBL/GenBank/DDBJ whole genome shotgun (WGS) entry which is preliminary data.</text>
</comment>
<dbReference type="InterPro" id="IPR050956">
    <property type="entry name" value="2C_system_His_kinase"/>
</dbReference>
<dbReference type="SUPFAM" id="SSF52172">
    <property type="entry name" value="CheY-like"/>
    <property type="match status" value="1"/>
</dbReference>
<dbReference type="InterPro" id="IPR011006">
    <property type="entry name" value="CheY-like_superfamily"/>
</dbReference>
<proteinExistence type="predicted"/>
<name>A0ABQ5NN25_9BACI</name>
<dbReference type="Pfam" id="PF00072">
    <property type="entry name" value="Response_reg"/>
    <property type="match status" value="1"/>
</dbReference>
<protein>
    <submittedName>
        <fullName evidence="4">Transcriptional regulator</fullName>
    </submittedName>
</protein>
<dbReference type="PANTHER" id="PTHR43719:SF28">
    <property type="entry name" value="PEROXIDE STRESS-ACTIVATED HISTIDINE KINASE MAK1-RELATED"/>
    <property type="match status" value="1"/>
</dbReference>
<dbReference type="PROSITE" id="PS50110">
    <property type="entry name" value="RESPONSE_REGULATORY"/>
    <property type="match status" value="1"/>
</dbReference>
<accession>A0ABQ5NN25</accession>
<keyword evidence="5" id="KW-1185">Reference proteome</keyword>
<feature type="domain" description="Response regulatory" evidence="3">
    <location>
        <begin position="2"/>
        <end position="118"/>
    </location>
</feature>
<evidence type="ECO:0000256" key="1">
    <source>
        <dbReference type="ARBA" id="ARBA00022553"/>
    </source>
</evidence>
<reference evidence="4" key="1">
    <citation type="submission" date="2022-08" db="EMBL/GenBank/DDBJ databases">
        <title>Draft genome sequence of Lysinibacillus sp. strain KH24.</title>
        <authorList>
            <person name="Kanbe H."/>
            <person name="Itoh H."/>
        </authorList>
    </citation>
    <scope>NUCLEOTIDE SEQUENCE</scope>
    <source>
        <strain evidence="4">KH24</strain>
    </source>
</reference>
<evidence type="ECO:0000313" key="4">
    <source>
        <dbReference type="EMBL" id="GLC89645.1"/>
    </source>
</evidence>
<evidence type="ECO:0000259" key="3">
    <source>
        <dbReference type="PROSITE" id="PS50110"/>
    </source>
</evidence>
<gene>
    <name evidence="4" type="ORF">LYSBPC_27720</name>
</gene>
<evidence type="ECO:0000256" key="2">
    <source>
        <dbReference type="PROSITE-ProRule" id="PRU00169"/>
    </source>
</evidence>
<dbReference type="SMART" id="SM00448">
    <property type="entry name" value="REC"/>
    <property type="match status" value="1"/>
</dbReference>
<feature type="modified residue" description="4-aspartylphosphate" evidence="2">
    <location>
        <position position="53"/>
    </location>
</feature>
<dbReference type="Proteomes" id="UP001065593">
    <property type="component" value="Unassembled WGS sequence"/>
</dbReference>
<sequence length="119" mass="13144">MKILIVDDSTFSQKTTIKALKTIYPDATYETADDGIEGIQLYGTFLPDYVFMDLLMPNMNGQEAIVHLLEKFPEAKIIVLSADVQAAVREEVLAAGAIKFINKPINADKLGEIKQLIEG</sequence>
<dbReference type="PANTHER" id="PTHR43719">
    <property type="entry name" value="TWO-COMPONENT HISTIDINE KINASE"/>
    <property type="match status" value="1"/>
</dbReference>
<dbReference type="Gene3D" id="3.40.50.2300">
    <property type="match status" value="1"/>
</dbReference>